<organism evidence="2 3">
    <name type="scientific">Massarina eburnea CBS 473.64</name>
    <dbReference type="NCBI Taxonomy" id="1395130"/>
    <lineage>
        <taxon>Eukaryota</taxon>
        <taxon>Fungi</taxon>
        <taxon>Dikarya</taxon>
        <taxon>Ascomycota</taxon>
        <taxon>Pezizomycotina</taxon>
        <taxon>Dothideomycetes</taxon>
        <taxon>Pleosporomycetidae</taxon>
        <taxon>Pleosporales</taxon>
        <taxon>Massarineae</taxon>
        <taxon>Massarinaceae</taxon>
        <taxon>Massarina</taxon>
    </lineage>
</organism>
<protein>
    <submittedName>
        <fullName evidence="2">Uncharacterized protein</fullName>
    </submittedName>
</protein>
<feature type="compositionally biased region" description="Low complexity" evidence="1">
    <location>
        <begin position="31"/>
        <end position="44"/>
    </location>
</feature>
<dbReference type="EMBL" id="MU006788">
    <property type="protein sequence ID" value="KAF2638921.1"/>
    <property type="molecule type" value="Genomic_DNA"/>
</dbReference>
<feature type="region of interest" description="Disordered" evidence="1">
    <location>
        <begin position="28"/>
        <end position="130"/>
    </location>
</feature>
<dbReference type="AlphaFoldDB" id="A0A6A6RW05"/>
<accession>A0A6A6RW05</accession>
<proteinExistence type="predicted"/>
<name>A0A6A6RW05_9PLEO</name>
<evidence type="ECO:0000256" key="1">
    <source>
        <dbReference type="SAM" id="MobiDB-lite"/>
    </source>
</evidence>
<gene>
    <name evidence="2" type="ORF">P280DRAFT_481707</name>
</gene>
<sequence length="130" mass="13970">MTSSRKQDPSGTSSSLHFNIFCGRVDTTPSAAQNDAQGADQGNGVTYTNEAHTTPLETSKIRKPKPRRTSMTNSDVADLMNNEDLGKGTHSQSALHSKNSTRSSTEQSNGQGAGQAKTMTMNERNKPGIW</sequence>
<reference evidence="2" key="1">
    <citation type="journal article" date="2020" name="Stud. Mycol.">
        <title>101 Dothideomycetes genomes: a test case for predicting lifestyles and emergence of pathogens.</title>
        <authorList>
            <person name="Haridas S."/>
            <person name="Albert R."/>
            <person name="Binder M."/>
            <person name="Bloem J."/>
            <person name="Labutti K."/>
            <person name="Salamov A."/>
            <person name="Andreopoulos B."/>
            <person name="Baker S."/>
            <person name="Barry K."/>
            <person name="Bills G."/>
            <person name="Bluhm B."/>
            <person name="Cannon C."/>
            <person name="Castanera R."/>
            <person name="Culley D."/>
            <person name="Daum C."/>
            <person name="Ezra D."/>
            <person name="Gonzalez J."/>
            <person name="Henrissat B."/>
            <person name="Kuo A."/>
            <person name="Liang C."/>
            <person name="Lipzen A."/>
            <person name="Lutzoni F."/>
            <person name="Magnuson J."/>
            <person name="Mondo S."/>
            <person name="Nolan M."/>
            <person name="Ohm R."/>
            <person name="Pangilinan J."/>
            <person name="Park H.-J."/>
            <person name="Ramirez L."/>
            <person name="Alfaro M."/>
            <person name="Sun H."/>
            <person name="Tritt A."/>
            <person name="Yoshinaga Y."/>
            <person name="Zwiers L.-H."/>
            <person name="Turgeon B."/>
            <person name="Goodwin S."/>
            <person name="Spatafora J."/>
            <person name="Crous P."/>
            <person name="Grigoriev I."/>
        </authorList>
    </citation>
    <scope>NUCLEOTIDE SEQUENCE</scope>
    <source>
        <strain evidence="2">CBS 473.64</strain>
    </source>
</reference>
<keyword evidence="3" id="KW-1185">Reference proteome</keyword>
<evidence type="ECO:0000313" key="3">
    <source>
        <dbReference type="Proteomes" id="UP000799753"/>
    </source>
</evidence>
<dbReference type="Proteomes" id="UP000799753">
    <property type="component" value="Unassembled WGS sequence"/>
</dbReference>
<feature type="compositionally biased region" description="Polar residues" evidence="1">
    <location>
        <begin position="89"/>
        <end position="110"/>
    </location>
</feature>
<feature type="compositionally biased region" description="Polar residues" evidence="1">
    <location>
        <begin position="45"/>
        <end position="57"/>
    </location>
</feature>
<evidence type="ECO:0000313" key="2">
    <source>
        <dbReference type="EMBL" id="KAF2638921.1"/>
    </source>
</evidence>